<evidence type="ECO:0000259" key="1">
    <source>
        <dbReference type="Pfam" id="PF01507"/>
    </source>
</evidence>
<gene>
    <name evidence="2" type="ORF">EYH02_05915</name>
</gene>
<dbReference type="AlphaFoldDB" id="A0A832Z4B9"/>
<sequence length="453" mass="51785">MLKIVVRSKRDADAVRAMLKVFYPEWNIDVVTLHGARDVGKALDILCDLINSANFITILLGREDAELAKELEQLLPPNVAVHVVPRARVRNTRIEHLAHEFAKARAKLRLGVKWLSDREAYRFSFCGPGEELEEYGYDVAYDSFLLYGSGIREVLRRVLNVEIEGSVLMVRQLQGLHSVYVGKDLVATIRIPDEGLAIDTEIRRRGPYVGPSVAELLKVNMDVIHTFEKISKHFLERYRDWADYVIVPWSGGKDSTVALLLALDVFPKSKVIAIYTDTGVEFPQTKSYVKDMVEKLGVRLVEVYAGIDKVVKYDEKPLPDHENRWCTAMKIEATERAISEIAKGNTLVVIGDRDAESEARAQRPPVRKVNNLLYVAPIKFWGTTHVQLYLLYRGVKPNPLYELGFYRIGCYICPSLRSWELNIILSHNELKEVRESDLFKKFLRHKGVYKDQT</sequence>
<dbReference type="Pfam" id="PF01507">
    <property type="entry name" value="PAPS_reduct"/>
    <property type="match status" value="1"/>
</dbReference>
<dbReference type="SUPFAM" id="SSF52402">
    <property type="entry name" value="Adenine nucleotide alpha hydrolases-like"/>
    <property type="match status" value="1"/>
</dbReference>
<evidence type="ECO:0000313" key="2">
    <source>
        <dbReference type="EMBL" id="HIP57578.1"/>
    </source>
</evidence>
<dbReference type="InterPro" id="IPR014729">
    <property type="entry name" value="Rossmann-like_a/b/a_fold"/>
</dbReference>
<dbReference type="PANTHER" id="PTHR43196:SF2">
    <property type="entry name" value="PHOSPHOADENOSINE PHOSPHOSULFATE REDUCTASE"/>
    <property type="match status" value="1"/>
</dbReference>
<feature type="domain" description="Phosphoadenosine phosphosulphate reductase" evidence="1">
    <location>
        <begin position="246"/>
        <end position="415"/>
    </location>
</feature>
<dbReference type="Proteomes" id="UP000605805">
    <property type="component" value="Unassembled WGS sequence"/>
</dbReference>
<dbReference type="PANTHER" id="PTHR43196">
    <property type="entry name" value="SULFATE ADENYLYLTRANSFERASE SUBUNIT 2"/>
    <property type="match status" value="1"/>
</dbReference>
<dbReference type="EMBL" id="DQTV01000121">
    <property type="protein sequence ID" value="HIP57578.1"/>
    <property type="molecule type" value="Genomic_DNA"/>
</dbReference>
<dbReference type="GO" id="GO:0003824">
    <property type="term" value="F:catalytic activity"/>
    <property type="evidence" value="ECO:0007669"/>
    <property type="project" value="InterPro"/>
</dbReference>
<dbReference type="NCBIfam" id="NF006351">
    <property type="entry name" value="PRK08576.1"/>
    <property type="match status" value="1"/>
</dbReference>
<dbReference type="InterPro" id="IPR002500">
    <property type="entry name" value="PAPS_reduct_dom"/>
</dbReference>
<dbReference type="CDD" id="cd23947">
    <property type="entry name" value="PAPS_reductase-like_YbdN"/>
    <property type="match status" value="1"/>
</dbReference>
<name>A0A832Z4B9_9CREN</name>
<accession>A0A832Z4B9</accession>
<dbReference type="InterPro" id="IPR050128">
    <property type="entry name" value="Sulfate_adenylyltrnsfr_sub2"/>
</dbReference>
<protein>
    <submittedName>
        <fullName evidence="2">Phosphoadenosine phosphosulfate reductase</fullName>
    </submittedName>
</protein>
<proteinExistence type="predicted"/>
<comment type="caution">
    <text evidence="2">The sequence shown here is derived from an EMBL/GenBank/DDBJ whole genome shotgun (WGS) entry which is preliminary data.</text>
</comment>
<evidence type="ECO:0000313" key="3">
    <source>
        <dbReference type="Proteomes" id="UP000605805"/>
    </source>
</evidence>
<dbReference type="Gene3D" id="3.40.50.620">
    <property type="entry name" value="HUPs"/>
    <property type="match status" value="1"/>
</dbReference>
<organism evidence="2 3">
    <name type="scientific">Ignisphaera aggregans</name>
    <dbReference type="NCBI Taxonomy" id="334771"/>
    <lineage>
        <taxon>Archaea</taxon>
        <taxon>Thermoproteota</taxon>
        <taxon>Thermoprotei</taxon>
        <taxon>Desulfurococcales</taxon>
        <taxon>Desulfurococcaceae</taxon>
        <taxon>Ignisphaera</taxon>
    </lineage>
</organism>
<reference evidence="2" key="1">
    <citation type="journal article" date="2020" name="ISME J.">
        <title>Gammaproteobacteria mediating utilization of methyl-, sulfur- and petroleum organic compounds in deep ocean hydrothermal plumes.</title>
        <authorList>
            <person name="Zhou Z."/>
            <person name="Liu Y."/>
            <person name="Pan J."/>
            <person name="Cron B.R."/>
            <person name="Toner B.M."/>
            <person name="Anantharaman K."/>
            <person name="Breier J.A."/>
            <person name="Dick G.J."/>
            <person name="Li M."/>
        </authorList>
    </citation>
    <scope>NUCLEOTIDE SEQUENCE</scope>
    <source>
        <strain evidence="2">SZUA-1435</strain>
    </source>
</reference>